<dbReference type="Gene3D" id="2.60.40.10">
    <property type="entry name" value="Immunoglobulins"/>
    <property type="match status" value="1"/>
</dbReference>
<dbReference type="GO" id="GO:0009044">
    <property type="term" value="F:xylan 1,4-beta-xylosidase activity"/>
    <property type="evidence" value="ECO:0007669"/>
    <property type="project" value="InterPro"/>
</dbReference>
<dbReference type="Pfam" id="PF01915">
    <property type="entry name" value="Glyco_hydro_3_C"/>
    <property type="match status" value="1"/>
</dbReference>
<dbReference type="InterPro" id="IPR013783">
    <property type="entry name" value="Ig-like_fold"/>
</dbReference>
<organism evidence="5 6">
    <name type="scientific">Parablautia muri</name>
    <dbReference type="NCBI Taxonomy" id="2320879"/>
    <lineage>
        <taxon>Bacteria</taxon>
        <taxon>Bacillati</taxon>
        <taxon>Bacillota</taxon>
        <taxon>Clostridia</taxon>
        <taxon>Lachnospirales</taxon>
        <taxon>Lachnospiraceae</taxon>
        <taxon>Parablautia</taxon>
    </lineage>
</organism>
<accession>A0A9X5BI83</accession>
<dbReference type="Gene3D" id="3.20.20.300">
    <property type="entry name" value="Glycoside hydrolase, family 3, N-terminal domain"/>
    <property type="match status" value="1"/>
</dbReference>
<dbReference type="InterPro" id="IPR001764">
    <property type="entry name" value="Glyco_hydro_3_N"/>
</dbReference>
<evidence type="ECO:0000259" key="4">
    <source>
        <dbReference type="SMART" id="SM01217"/>
    </source>
</evidence>
<proteinExistence type="inferred from homology"/>
<dbReference type="Proteomes" id="UP001154420">
    <property type="component" value="Unassembled WGS sequence"/>
</dbReference>
<dbReference type="SUPFAM" id="SSF51445">
    <property type="entry name" value="(Trans)glycosidases"/>
    <property type="match status" value="1"/>
</dbReference>
<dbReference type="Pfam" id="PF14310">
    <property type="entry name" value="Fn3-like"/>
    <property type="match status" value="1"/>
</dbReference>
<dbReference type="RefSeq" id="WP_160561193.1">
    <property type="nucleotide sequence ID" value="NZ_QZDT01000031.1"/>
</dbReference>
<dbReference type="PRINTS" id="PR00133">
    <property type="entry name" value="GLHYDRLASE3"/>
</dbReference>
<comment type="similarity">
    <text evidence="1">Belongs to the glycosyl hydrolase 3 family.</text>
</comment>
<keyword evidence="2" id="KW-0732">Signal</keyword>
<dbReference type="OrthoDB" id="9805821at2"/>
<evidence type="ECO:0000256" key="1">
    <source>
        <dbReference type="ARBA" id="ARBA00005336"/>
    </source>
</evidence>
<dbReference type="SUPFAM" id="SSF52279">
    <property type="entry name" value="Beta-D-glucan exohydrolase, C-terminal domain"/>
    <property type="match status" value="1"/>
</dbReference>
<dbReference type="InterPro" id="IPR002772">
    <property type="entry name" value="Glyco_hydro_3_C"/>
</dbReference>
<dbReference type="EMBL" id="QZDT01000031">
    <property type="protein sequence ID" value="NBJ94154.1"/>
    <property type="molecule type" value="Genomic_DNA"/>
</dbReference>
<keyword evidence="3 5" id="KW-0378">Hydrolase</keyword>
<sequence length="698" mass="76757">MNREEARKCARELVGKMTLEEKASQLKYDAPAIARLGIPAYNWWNEALHGVARAGQATVFPQAIGLGATFDEDLLREIGDVIAKEGRAKYNAYSKQGDRDIYKGLTFWAPNINIFRDPRWGRGHETYGEDPYLTGRMGVNFVKGMQGDGPVMKAAACAKHFAVHSGPEELRHGFDAAASAKDMEETYLPAFEMLVKEGEVEAVMGAYNRTNGEPCCGSKTLIEDTLRKKWGFRGHFVSDCGAIQDFHMNHGITASPKESAAMALNAGCDVNCGNTYLHILSAYQDGLVTEEAITNAAVRLFTTRYMLGLFEDTEFDKISYDRVECAEHLSLAEKAAAESFVLLKNDGILPLRKDKLKAIGVIGPNADSRSSLIGNYHGTATEYVTVLDGIRQYVGDDVRVYYSIGAELFQDKTEQLAHPQDRLSEAKIVAQHSDVVVLCVGLDETLEGEEGDSNNSYASGDKISLKLPDSQLKLMEAVAQTGKPVILCLCAGSDIDLGYASEHFNAVVQLWYPGAQGGRAAAKMLFGEVSAFGKLPVTFYETLEELPEFTDYSMKGRTYRYMEGKAQYPFGYGLNYGKVVIKEALLEDNQVVVTVENEGEVDTGEVVQVYMKCESSGLAPLHPQLCAFRRVFVKAKERVRVEVAISPQAFTVVDEAGNRFTPGGLYKLYVGFGQPDARTEELTGMKSVVLEKKVDKAV</sequence>
<dbReference type="Pfam" id="PF00933">
    <property type="entry name" value="Glyco_hydro_3"/>
    <property type="match status" value="1"/>
</dbReference>
<dbReference type="PANTHER" id="PTHR42721">
    <property type="entry name" value="SUGAR HYDROLASE-RELATED"/>
    <property type="match status" value="1"/>
</dbReference>
<dbReference type="GO" id="GO:0031222">
    <property type="term" value="P:arabinan catabolic process"/>
    <property type="evidence" value="ECO:0007669"/>
    <property type="project" value="TreeGrafter"/>
</dbReference>
<dbReference type="InterPro" id="IPR036881">
    <property type="entry name" value="Glyco_hydro_3_C_sf"/>
</dbReference>
<dbReference type="SMART" id="SM01217">
    <property type="entry name" value="Fn3_like"/>
    <property type="match status" value="1"/>
</dbReference>
<dbReference type="Gene3D" id="3.40.50.1700">
    <property type="entry name" value="Glycoside hydrolase family 3 C-terminal domain"/>
    <property type="match status" value="1"/>
</dbReference>
<evidence type="ECO:0000256" key="3">
    <source>
        <dbReference type="ARBA" id="ARBA00022801"/>
    </source>
</evidence>
<dbReference type="InterPro" id="IPR036962">
    <property type="entry name" value="Glyco_hydro_3_N_sf"/>
</dbReference>
<name>A0A9X5BI83_9FIRM</name>
<feature type="domain" description="Fibronectin type III-like" evidence="4">
    <location>
        <begin position="605"/>
        <end position="674"/>
    </location>
</feature>
<dbReference type="InterPro" id="IPR044993">
    <property type="entry name" value="BXL"/>
</dbReference>
<dbReference type="InterPro" id="IPR026891">
    <property type="entry name" value="Fn3-like"/>
</dbReference>
<evidence type="ECO:0000256" key="2">
    <source>
        <dbReference type="ARBA" id="ARBA00022729"/>
    </source>
</evidence>
<keyword evidence="6" id="KW-1185">Reference proteome</keyword>
<dbReference type="PANTHER" id="PTHR42721:SF3">
    <property type="entry name" value="BETA-D-XYLOSIDASE 5-RELATED"/>
    <property type="match status" value="1"/>
</dbReference>
<comment type="caution">
    <text evidence="5">The sequence shown here is derived from an EMBL/GenBank/DDBJ whole genome shotgun (WGS) entry which is preliminary data.</text>
</comment>
<protein>
    <submittedName>
        <fullName evidence="5">Glycoside hydrolase family 3 protein</fullName>
    </submittedName>
</protein>
<dbReference type="GO" id="GO:0045493">
    <property type="term" value="P:xylan catabolic process"/>
    <property type="evidence" value="ECO:0007669"/>
    <property type="project" value="InterPro"/>
</dbReference>
<gene>
    <name evidence="5" type="ORF">D5281_16560</name>
</gene>
<dbReference type="GO" id="GO:0046556">
    <property type="term" value="F:alpha-L-arabinofuranosidase activity"/>
    <property type="evidence" value="ECO:0007669"/>
    <property type="project" value="TreeGrafter"/>
</dbReference>
<evidence type="ECO:0000313" key="5">
    <source>
        <dbReference type="EMBL" id="NBJ94154.1"/>
    </source>
</evidence>
<evidence type="ECO:0000313" key="6">
    <source>
        <dbReference type="Proteomes" id="UP001154420"/>
    </source>
</evidence>
<reference evidence="5" key="1">
    <citation type="submission" date="2018-09" db="EMBL/GenBank/DDBJ databases">
        <title>Murine metabolic-syndrome-specific gut microbial biobank.</title>
        <authorList>
            <person name="Liu C."/>
        </authorList>
    </citation>
    <scope>NUCLEOTIDE SEQUENCE</scope>
    <source>
        <strain evidence="5">D42-62</strain>
    </source>
</reference>
<dbReference type="InterPro" id="IPR017853">
    <property type="entry name" value="GH"/>
</dbReference>
<dbReference type="AlphaFoldDB" id="A0A9X5BI83"/>